<feature type="compositionally biased region" description="Low complexity" evidence="1">
    <location>
        <begin position="1"/>
        <end position="16"/>
    </location>
</feature>
<evidence type="ECO:0000256" key="1">
    <source>
        <dbReference type="SAM" id="MobiDB-lite"/>
    </source>
</evidence>
<organism evidence="2 3">
    <name type="scientific">Forsythia ovata</name>
    <dbReference type="NCBI Taxonomy" id="205694"/>
    <lineage>
        <taxon>Eukaryota</taxon>
        <taxon>Viridiplantae</taxon>
        <taxon>Streptophyta</taxon>
        <taxon>Embryophyta</taxon>
        <taxon>Tracheophyta</taxon>
        <taxon>Spermatophyta</taxon>
        <taxon>Magnoliopsida</taxon>
        <taxon>eudicotyledons</taxon>
        <taxon>Gunneridae</taxon>
        <taxon>Pentapetalae</taxon>
        <taxon>asterids</taxon>
        <taxon>lamiids</taxon>
        <taxon>Lamiales</taxon>
        <taxon>Oleaceae</taxon>
        <taxon>Forsythieae</taxon>
        <taxon>Forsythia</taxon>
    </lineage>
</organism>
<proteinExistence type="predicted"/>
<dbReference type="EMBL" id="JBFOLJ010000008">
    <property type="protein sequence ID" value="KAL2514745.1"/>
    <property type="molecule type" value="Genomic_DNA"/>
</dbReference>
<evidence type="ECO:0000313" key="2">
    <source>
        <dbReference type="EMBL" id="KAL2514745.1"/>
    </source>
</evidence>
<accession>A0ABD1TQM7</accession>
<dbReference type="AlphaFoldDB" id="A0ABD1TQM7"/>
<sequence length="144" mass="15341">MESIFSSSPNRSLSTSLGFQESPTLSSSSMPLFDMVFSPSSLITLFPLSDRRIFFYRNKGSSEGGTKEMSTIASGINVTVEEIPNAASSINRTVEERPTADSGISGIVATGTGAVRSTRGCEEISSFLPTTLLLSILNFGTLEK</sequence>
<reference evidence="3" key="1">
    <citation type="submission" date="2024-07" db="EMBL/GenBank/DDBJ databases">
        <title>Two chromosome-level genome assemblies of Korean endemic species Abeliophyllum distichum and Forsythia ovata (Oleaceae).</title>
        <authorList>
            <person name="Jang H."/>
        </authorList>
    </citation>
    <scope>NUCLEOTIDE SEQUENCE [LARGE SCALE GENOMIC DNA]</scope>
</reference>
<keyword evidence="3" id="KW-1185">Reference proteome</keyword>
<evidence type="ECO:0000313" key="3">
    <source>
        <dbReference type="Proteomes" id="UP001604277"/>
    </source>
</evidence>
<gene>
    <name evidence="2" type="ORF">Fot_28716</name>
</gene>
<name>A0ABD1TQM7_9LAMI</name>
<protein>
    <submittedName>
        <fullName evidence="2">Uncharacterized protein</fullName>
    </submittedName>
</protein>
<comment type="caution">
    <text evidence="2">The sequence shown here is derived from an EMBL/GenBank/DDBJ whole genome shotgun (WGS) entry which is preliminary data.</text>
</comment>
<dbReference type="Proteomes" id="UP001604277">
    <property type="component" value="Unassembled WGS sequence"/>
</dbReference>
<feature type="region of interest" description="Disordered" evidence="1">
    <location>
        <begin position="1"/>
        <end position="20"/>
    </location>
</feature>